<protein>
    <submittedName>
        <fullName evidence="2">DUF2797 domain-containing protein</fullName>
    </submittedName>
</protein>
<accession>A0ABT1PMX0</accession>
<feature type="region of interest" description="Disordered" evidence="1">
    <location>
        <begin position="273"/>
        <end position="297"/>
    </location>
</feature>
<keyword evidence="3" id="KW-1185">Reference proteome</keyword>
<dbReference type="Pfam" id="PF10977">
    <property type="entry name" value="DUF2797"/>
    <property type="match status" value="1"/>
</dbReference>
<evidence type="ECO:0000256" key="1">
    <source>
        <dbReference type="SAM" id="MobiDB-lite"/>
    </source>
</evidence>
<dbReference type="InterPro" id="IPR021246">
    <property type="entry name" value="DUF2797"/>
</dbReference>
<comment type="caution">
    <text evidence="2">The sequence shown here is derived from an EMBL/GenBank/DDBJ whole genome shotgun (WGS) entry which is preliminary data.</text>
</comment>
<gene>
    <name evidence="2" type="ORF">NON19_32805</name>
</gene>
<reference evidence="2 3" key="1">
    <citation type="submission" date="2022-06" db="EMBL/GenBank/DDBJ databases">
        <title>Draft genome sequence of type strain Streptomyces rubrisoli DSM 42083.</title>
        <authorList>
            <person name="Duangmal K."/>
            <person name="Klaysubun C."/>
        </authorList>
    </citation>
    <scope>NUCLEOTIDE SEQUENCE [LARGE SCALE GENOMIC DNA]</scope>
    <source>
        <strain evidence="2 3">DSM 42083</strain>
    </source>
</reference>
<evidence type="ECO:0000313" key="2">
    <source>
        <dbReference type="EMBL" id="MCQ4046707.1"/>
    </source>
</evidence>
<organism evidence="2 3">
    <name type="scientific">Streptantibioticus rubrisoli</name>
    <dbReference type="NCBI Taxonomy" id="1387313"/>
    <lineage>
        <taxon>Bacteria</taxon>
        <taxon>Bacillati</taxon>
        <taxon>Actinomycetota</taxon>
        <taxon>Actinomycetes</taxon>
        <taxon>Kitasatosporales</taxon>
        <taxon>Streptomycetaceae</taxon>
        <taxon>Streptantibioticus</taxon>
    </lineage>
</organism>
<name>A0ABT1PMX0_9ACTN</name>
<dbReference type="Proteomes" id="UP001206206">
    <property type="component" value="Unassembled WGS sequence"/>
</dbReference>
<proteinExistence type="predicted"/>
<evidence type="ECO:0000313" key="3">
    <source>
        <dbReference type="Proteomes" id="UP001206206"/>
    </source>
</evidence>
<dbReference type="EMBL" id="JANFNH010000090">
    <property type="protein sequence ID" value="MCQ4046707.1"/>
    <property type="molecule type" value="Genomic_DNA"/>
</dbReference>
<dbReference type="RefSeq" id="WP_255932943.1">
    <property type="nucleotide sequence ID" value="NZ_JANFNH010000090.1"/>
</dbReference>
<sequence length="297" mass="31228">MGEWRCTGMSWRATGPVLGWFSPAAGERERPLALGEPLAFTVGGDRRCVGLRRAGRRIWCPHHATVPEGAVSGQCPACSAVDRSSSVAADTAFDDRRPFRLYLAWFGTGLLKLGITAAERGHNRLREQGALAHTWLGQGPLAAARRSEASLGSALGIPDRVPHAAKLAARTAASDAADRAREITAAHQAALSSPAWPETLHRLPLEITDHTPAYGLNLASPPLPHARISRLCPGGTVAGTLISLVGADAYLTTDSGLLTVDLRLLSGWPLAAASPTDRTTAPTRPLGPAGADQDALF</sequence>